<proteinExistence type="predicted"/>
<comment type="caution">
    <text evidence="2">The sequence shown here is derived from an EMBL/GenBank/DDBJ whole genome shotgun (WGS) entry which is preliminary data.</text>
</comment>
<keyword evidence="1" id="KW-0472">Membrane</keyword>
<reference evidence="2" key="1">
    <citation type="submission" date="2019-05" db="EMBL/GenBank/DDBJ databases">
        <title>Annotation for the trematode Paragonimus heterotremus.</title>
        <authorList>
            <person name="Choi Y.-J."/>
        </authorList>
    </citation>
    <scope>NUCLEOTIDE SEQUENCE</scope>
    <source>
        <strain evidence="2">LC</strain>
    </source>
</reference>
<name>A0A8J4T3R6_9TREM</name>
<dbReference type="Proteomes" id="UP000748531">
    <property type="component" value="Unassembled WGS sequence"/>
</dbReference>
<sequence length="71" mass="8239">MSFICFKFYPVHLDLEMQILPSRDLQIRGLRRFMPVIIKFLYGIPVIGWILWLPGVNKIVTMLGGQSNSMV</sequence>
<evidence type="ECO:0000256" key="1">
    <source>
        <dbReference type="SAM" id="Phobius"/>
    </source>
</evidence>
<evidence type="ECO:0000313" key="3">
    <source>
        <dbReference type="Proteomes" id="UP000748531"/>
    </source>
</evidence>
<evidence type="ECO:0000313" key="2">
    <source>
        <dbReference type="EMBL" id="KAF5397204.1"/>
    </source>
</evidence>
<protein>
    <submittedName>
        <fullName evidence="2">Uncharacterized protein</fullName>
    </submittedName>
</protein>
<accession>A0A8J4T3R6</accession>
<dbReference type="OrthoDB" id="204784at2759"/>
<keyword evidence="1" id="KW-0812">Transmembrane</keyword>
<feature type="transmembrane region" description="Helical" evidence="1">
    <location>
        <begin position="33"/>
        <end position="52"/>
    </location>
</feature>
<gene>
    <name evidence="2" type="ORF">PHET_10015</name>
</gene>
<dbReference type="AlphaFoldDB" id="A0A8J4T3R6"/>
<dbReference type="EMBL" id="LUCH01006619">
    <property type="protein sequence ID" value="KAF5397204.1"/>
    <property type="molecule type" value="Genomic_DNA"/>
</dbReference>
<organism evidence="2 3">
    <name type="scientific">Paragonimus heterotremus</name>
    <dbReference type="NCBI Taxonomy" id="100268"/>
    <lineage>
        <taxon>Eukaryota</taxon>
        <taxon>Metazoa</taxon>
        <taxon>Spiralia</taxon>
        <taxon>Lophotrochozoa</taxon>
        <taxon>Platyhelminthes</taxon>
        <taxon>Trematoda</taxon>
        <taxon>Digenea</taxon>
        <taxon>Plagiorchiida</taxon>
        <taxon>Troglotremata</taxon>
        <taxon>Troglotrematidae</taxon>
        <taxon>Paragonimus</taxon>
    </lineage>
</organism>
<keyword evidence="1" id="KW-1133">Transmembrane helix</keyword>
<keyword evidence="3" id="KW-1185">Reference proteome</keyword>